<reference evidence="1" key="1">
    <citation type="submission" date="2023-11" db="EMBL/GenBank/DDBJ databases">
        <title>Genome assemblies of two species of porcelain crab, Petrolisthes cinctipes and Petrolisthes manimaculis (Anomura: Porcellanidae).</title>
        <authorList>
            <person name="Angst P."/>
        </authorList>
    </citation>
    <scope>NUCLEOTIDE SEQUENCE</scope>
    <source>
        <strain evidence="1">PB745_02</strain>
        <tissue evidence="1">Gill</tissue>
    </source>
</reference>
<comment type="caution">
    <text evidence="1">The sequence shown here is derived from an EMBL/GenBank/DDBJ whole genome shotgun (WGS) entry which is preliminary data.</text>
</comment>
<proteinExistence type="predicted"/>
<dbReference type="AlphaFoldDB" id="A0AAE1UG58"/>
<keyword evidence="2" id="KW-1185">Reference proteome</keyword>
<sequence>MYQGKDEWWDEGIILRQLGEPFTLATLNQTTETGGGMAIPHIGTNDRVNTCSVYLILIENASAIREVVESTRFESELDYLGHFIFVTESTSLAAQLILDNDVMAWRPNAIVIKRTYTCCHFLVKKEGRTLVKESGSSGTVFTYSSPNFNCPRSSPLSSLVGSWKIETLVPWKILVDVVAVGLWFMLSTADVVNNTFRRNGGQTTLSSTYVLTVASRSCSDISSTLSFEMQMICSLSISTNVLLLVFE</sequence>
<evidence type="ECO:0000313" key="1">
    <source>
        <dbReference type="EMBL" id="KAK4322457.1"/>
    </source>
</evidence>
<protein>
    <submittedName>
        <fullName evidence="1">Uncharacterized protein</fullName>
    </submittedName>
</protein>
<evidence type="ECO:0000313" key="2">
    <source>
        <dbReference type="Proteomes" id="UP001292094"/>
    </source>
</evidence>
<name>A0AAE1UG58_9EUCA</name>
<dbReference type="Proteomes" id="UP001292094">
    <property type="component" value="Unassembled WGS sequence"/>
</dbReference>
<gene>
    <name evidence="1" type="ORF">Pmani_006797</name>
</gene>
<dbReference type="EMBL" id="JAWZYT010000517">
    <property type="protein sequence ID" value="KAK4322457.1"/>
    <property type="molecule type" value="Genomic_DNA"/>
</dbReference>
<accession>A0AAE1UG58</accession>
<organism evidence="1 2">
    <name type="scientific">Petrolisthes manimaculis</name>
    <dbReference type="NCBI Taxonomy" id="1843537"/>
    <lineage>
        <taxon>Eukaryota</taxon>
        <taxon>Metazoa</taxon>
        <taxon>Ecdysozoa</taxon>
        <taxon>Arthropoda</taxon>
        <taxon>Crustacea</taxon>
        <taxon>Multicrustacea</taxon>
        <taxon>Malacostraca</taxon>
        <taxon>Eumalacostraca</taxon>
        <taxon>Eucarida</taxon>
        <taxon>Decapoda</taxon>
        <taxon>Pleocyemata</taxon>
        <taxon>Anomura</taxon>
        <taxon>Galatheoidea</taxon>
        <taxon>Porcellanidae</taxon>
        <taxon>Petrolisthes</taxon>
    </lineage>
</organism>